<comment type="caution">
    <text evidence="3">The sequence shown here is derived from an EMBL/GenBank/DDBJ whole genome shotgun (WGS) entry which is preliminary data.</text>
</comment>
<dbReference type="InterPro" id="IPR050462">
    <property type="entry name" value="Retroviral_Gag-Pol_poly"/>
</dbReference>
<feature type="region of interest" description="Disordered" evidence="1">
    <location>
        <begin position="395"/>
        <end position="433"/>
    </location>
</feature>
<dbReference type="Pfam" id="PF02093">
    <property type="entry name" value="Gag_p30"/>
    <property type="match status" value="1"/>
</dbReference>
<dbReference type="PANTHER" id="PTHR33166">
    <property type="entry name" value="GAG_P30 DOMAIN-CONTAINING PROTEIN"/>
    <property type="match status" value="1"/>
</dbReference>
<evidence type="ECO:0000313" key="4">
    <source>
        <dbReference type="Proteomes" id="UP000050525"/>
    </source>
</evidence>
<dbReference type="Gene3D" id="1.10.375.10">
    <property type="entry name" value="Human Immunodeficiency Virus Type 1 Capsid Protein"/>
    <property type="match status" value="1"/>
</dbReference>
<feature type="domain" description="Core shell protein Gag P30" evidence="2">
    <location>
        <begin position="218"/>
        <end position="275"/>
    </location>
</feature>
<feature type="compositionally biased region" description="Pro residues" evidence="1">
    <location>
        <begin position="76"/>
        <end position="86"/>
    </location>
</feature>
<keyword evidence="4" id="KW-1185">Reference proteome</keyword>
<dbReference type="InterPro" id="IPR008919">
    <property type="entry name" value="Retrov_capsid_N"/>
</dbReference>
<accession>A0A151MDH3</accession>
<dbReference type="GO" id="GO:0019068">
    <property type="term" value="P:virion assembly"/>
    <property type="evidence" value="ECO:0007669"/>
    <property type="project" value="InterPro"/>
</dbReference>
<name>A0A151MDH3_ALLMI</name>
<organism evidence="3 4">
    <name type="scientific">Alligator mississippiensis</name>
    <name type="common">American alligator</name>
    <dbReference type="NCBI Taxonomy" id="8496"/>
    <lineage>
        <taxon>Eukaryota</taxon>
        <taxon>Metazoa</taxon>
        <taxon>Chordata</taxon>
        <taxon>Craniata</taxon>
        <taxon>Vertebrata</taxon>
        <taxon>Euteleostomi</taxon>
        <taxon>Archelosauria</taxon>
        <taxon>Archosauria</taxon>
        <taxon>Crocodylia</taxon>
        <taxon>Alligatoridae</taxon>
        <taxon>Alligatorinae</taxon>
        <taxon>Alligator</taxon>
    </lineage>
</organism>
<feature type="compositionally biased region" description="Low complexity" evidence="1">
    <location>
        <begin position="39"/>
        <end position="54"/>
    </location>
</feature>
<dbReference type="InterPro" id="IPR003036">
    <property type="entry name" value="Gag_P30"/>
</dbReference>
<evidence type="ECO:0000259" key="2">
    <source>
        <dbReference type="Pfam" id="PF02093"/>
    </source>
</evidence>
<dbReference type="AlphaFoldDB" id="A0A151MDH3"/>
<evidence type="ECO:0000256" key="1">
    <source>
        <dbReference type="SAM" id="MobiDB-lite"/>
    </source>
</evidence>
<dbReference type="EMBL" id="AKHW03006231">
    <property type="protein sequence ID" value="KYO22568.1"/>
    <property type="molecule type" value="Genomic_DNA"/>
</dbReference>
<sequence>MDAWYLWDDEAEKRKLRSQVASHKANTEKLTEQLSQMKASVPTPSASAPPSFSPFYPQIPRRPEPPSDLLDSWVPPLSPPPPPPGPNQGAAAETPETPLALPLAVTPENPIILPDPTDPNGVVVIHLTPEQNDTYHIDRVEPGDTGDDLVMVYSPRANPEAIRTVGLSPAHITQRRRQGLVPFRQLPRNPVRQLPLREYPNPTGGQPLQVHVPWTPGDLLNWQDTFPKMREDPLGFKRKLQTVCSIYKPTWGDINQLLDTILNPDQRQQLTSAATWPRQEPPDDATLQDAITNLLGAVNTICPFKPDWGKAPEFQPTDSWECQWTRDTKVKIQRIKGFIGIVNRMNCAVKLRMEGRKRERVVCLHKRDLFKSDVMTLSTGQFSHFSMEYSTSYVPSPSPSSMRGTTSPPPELANWVRKEESVPPGRTLHLSRT</sequence>
<protein>
    <recommendedName>
        <fullName evidence="2">Core shell protein Gag P30 domain-containing protein</fullName>
    </recommendedName>
</protein>
<feature type="region of interest" description="Disordered" evidence="1">
    <location>
        <begin position="15"/>
        <end position="94"/>
    </location>
</feature>
<dbReference type="Proteomes" id="UP000050525">
    <property type="component" value="Unassembled WGS sequence"/>
</dbReference>
<reference evidence="3 4" key="1">
    <citation type="journal article" date="2012" name="Genome Biol.">
        <title>Sequencing three crocodilian genomes to illuminate the evolution of archosaurs and amniotes.</title>
        <authorList>
            <person name="St John J.A."/>
            <person name="Braun E.L."/>
            <person name="Isberg S.R."/>
            <person name="Miles L.G."/>
            <person name="Chong A.Y."/>
            <person name="Gongora J."/>
            <person name="Dalzell P."/>
            <person name="Moran C."/>
            <person name="Bed'hom B."/>
            <person name="Abzhanov A."/>
            <person name="Burgess S.C."/>
            <person name="Cooksey A.M."/>
            <person name="Castoe T.A."/>
            <person name="Crawford N.G."/>
            <person name="Densmore L.D."/>
            <person name="Drew J.C."/>
            <person name="Edwards S.V."/>
            <person name="Faircloth B.C."/>
            <person name="Fujita M.K."/>
            <person name="Greenwold M.J."/>
            <person name="Hoffmann F.G."/>
            <person name="Howard J.M."/>
            <person name="Iguchi T."/>
            <person name="Janes D.E."/>
            <person name="Khan S.Y."/>
            <person name="Kohno S."/>
            <person name="de Koning A.J."/>
            <person name="Lance S.L."/>
            <person name="McCarthy F.M."/>
            <person name="McCormack J.E."/>
            <person name="Merchant M.E."/>
            <person name="Peterson D.G."/>
            <person name="Pollock D.D."/>
            <person name="Pourmand N."/>
            <person name="Raney B.J."/>
            <person name="Roessler K.A."/>
            <person name="Sanford J.R."/>
            <person name="Sawyer R.H."/>
            <person name="Schmidt C.J."/>
            <person name="Triplett E.W."/>
            <person name="Tuberville T.D."/>
            <person name="Venegas-Anaya M."/>
            <person name="Howard J.T."/>
            <person name="Jarvis E.D."/>
            <person name="Guillette L.J.Jr."/>
            <person name="Glenn T.C."/>
            <person name="Green R.E."/>
            <person name="Ray D.A."/>
        </authorList>
    </citation>
    <scope>NUCLEOTIDE SEQUENCE [LARGE SCALE GENOMIC DNA]</scope>
    <source>
        <strain evidence="3">KSC_2009_1</strain>
    </source>
</reference>
<dbReference type="SUPFAM" id="SSF47943">
    <property type="entry name" value="Retrovirus capsid protein, N-terminal core domain"/>
    <property type="match status" value="1"/>
</dbReference>
<proteinExistence type="predicted"/>
<gene>
    <name evidence="3" type="ORF">Y1Q_0003102</name>
</gene>
<evidence type="ECO:0000313" key="3">
    <source>
        <dbReference type="EMBL" id="KYO22568.1"/>
    </source>
</evidence>